<dbReference type="EMBL" id="JACGCI010000036">
    <property type="protein sequence ID" value="KAF6754088.1"/>
    <property type="molecule type" value="Genomic_DNA"/>
</dbReference>
<sequence length="355" mass="39941">MIRVMISCCSVESRTGHVYEDDAPGIWDERSINPVRSLRCSNSLARARLEDSGAGTESALPSTGVYSSLPPVLMRTSSELQTQCRGQNPHIRWERAHDHRRRTGQWTNLKASKSQVIRERYHLPVPCISRVRPTTNARHVPVYIRAAGTLQVPATAPDSRPRPTRWRGQLMLEQMPMSAPRERIAPTPSAVRDSEINESRPRCKRDPGIWCIDVRGNAALTQAPATFPPMRKTGLGRNNEPEPSPSEEREFVSVARTRVARIQKILSESVHEFDGELSEGPRSSRDYSGGHEALDAHDFPSMKELRIQAKPSLRIGQILIYRRSHGSLTEIIQPKVLAQTVNCNSTRTEFMNAYL</sequence>
<accession>A0A8H6HYC9</accession>
<feature type="region of interest" description="Disordered" evidence="1">
    <location>
        <begin position="225"/>
        <end position="251"/>
    </location>
</feature>
<evidence type="ECO:0000313" key="3">
    <source>
        <dbReference type="Proteomes" id="UP000521943"/>
    </source>
</evidence>
<proteinExistence type="predicted"/>
<keyword evidence="3" id="KW-1185">Reference proteome</keyword>
<comment type="caution">
    <text evidence="2">The sequence shown here is derived from an EMBL/GenBank/DDBJ whole genome shotgun (WGS) entry which is preliminary data.</text>
</comment>
<dbReference type="Proteomes" id="UP000521943">
    <property type="component" value="Unassembled WGS sequence"/>
</dbReference>
<reference evidence="2 3" key="1">
    <citation type="submission" date="2020-07" db="EMBL/GenBank/DDBJ databases">
        <title>Comparative genomics of pyrophilous fungi reveals a link between fire events and developmental genes.</title>
        <authorList>
            <consortium name="DOE Joint Genome Institute"/>
            <person name="Steindorff A.S."/>
            <person name="Carver A."/>
            <person name="Calhoun S."/>
            <person name="Stillman K."/>
            <person name="Liu H."/>
            <person name="Lipzen A."/>
            <person name="Pangilinan J."/>
            <person name="Labutti K."/>
            <person name="Bruns T.D."/>
            <person name="Grigoriev I.V."/>
        </authorList>
    </citation>
    <scope>NUCLEOTIDE SEQUENCE [LARGE SCALE GENOMIC DNA]</scope>
    <source>
        <strain evidence="2 3">CBS 144469</strain>
    </source>
</reference>
<feature type="compositionally biased region" description="Basic and acidic residues" evidence="1">
    <location>
        <begin position="282"/>
        <end position="295"/>
    </location>
</feature>
<feature type="region of interest" description="Disordered" evidence="1">
    <location>
        <begin position="180"/>
        <end position="200"/>
    </location>
</feature>
<dbReference type="AlphaFoldDB" id="A0A8H6HYC9"/>
<gene>
    <name evidence="2" type="ORF">DFP72DRAFT_1046292</name>
</gene>
<organism evidence="2 3">
    <name type="scientific">Ephemerocybe angulata</name>
    <dbReference type="NCBI Taxonomy" id="980116"/>
    <lineage>
        <taxon>Eukaryota</taxon>
        <taxon>Fungi</taxon>
        <taxon>Dikarya</taxon>
        <taxon>Basidiomycota</taxon>
        <taxon>Agaricomycotina</taxon>
        <taxon>Agaricomycetes</taxon>
        <taxon>Agaricomycetidae</taxon>
        <taxon>Agaricales</taxon>
        <taxon>Agaricineae</taxon>
        <taxon>Psathyrellaceae</taxon>
        <taxon>Ephemerocybe</taxon>
    </lineage>
</organism>
<evidence type="ECO:0000313" key="2">
    <source>
        <dbReference type="EMBL" id="KAF6754088.1"/>
    </source>
</evidence>
<name>A0A8H6HYC9_9AGAR</name>
<evidence type="ECO:0000256" key="1">
    <source>
        <dbReference type="SAM" id="MobiDB-lite"/>
    </source>
</evidence>
<protein>
    <submittedName>
        <fullName evidence="2">Uncharacterized protein</fullName>
    </submittedName>
</protein>
<feature type="region of interest" description="Disordered" evidence="1">
    <location>
        <begin position="273"/>
        <end position="295"/>
    </location>
</feature>